<keyword evidence="2" id="KW-1185">Reference proteome</keyword>
<evidence type="ECO:0000313" key="1">
    <source>
        <dbReference type="EMBL" id="CAG8507837.1"/>
    </source>
</evidence>
<dbReference type="EMBL" id="CAJVPT010004395">
    <property type="protein sequence ID" value="CAG8507837.1"/>
    <property type="molecule type" value="Genomic_DNA"/>
</dbReference>
<gene>
    <name evidence="1" type="ORF">ACOLOM_LOCUS3087</name>
</gene>
<reference evidence="1" key="1">
    <citation type="submission" date="2021-06" db="EMBL/GenBank/DDBJ databases">
        <authorList>
            <person name="Kallberg Y."/>
            <person name="Tangrot J."/>
            <person name="Rosling A."/>
        </authorList>
    </citation>
    <scope>NUCLEOTIDE SEQUENCE</scope>
    <source>
        <strain evidence="1">CL356</strain>
    </source>
</reference>
<name>A0ACA9L536_9GLOM</name>
<organism evidence="1 2">
    <name type="scientific">Acaulospora colombiana</name>
    <dbReference type="NCBI Taxonomy" id="27376"/>
    <lineage>
        <taxon>Eukaryota</taxon>
        <taxon>Fungi</taxon>
        <taxon>Fungi incertae sedis</taxon>
        <taxon>Mucoromycota</taxon>
        <taxon>Glomeromycotina</taxon>
        <taxon>Glomeromycetes</taxon>
        <taxon>Diversisporales</taxon>
        <taxon>Acaulosporaceae</taxon>
        <taxon>Acaulospora</taxon>
    </lineage>
</organism>
<protein>
    <submittedName>
        <fullName evidence="1">3838_t:CDS:1</fullName>
    </submittedName>
</protein>
<sequence length="168" mass="19091">MSPDEAARTFTYIWRYAFQESPEDIELSTKILSESTSRIDAHIATNTSRLDSMMRVLLEEKGLKKRSKLLDDVIAINSRCRTFVCASPVTDASMNQLFRTYKTSFEAPIDVTVVQAVRATCAMPGWFTPSVIGERLQTREYIACQNTLTNPVKVVLRECNDIFGPERR</sequence>
<accession>A0ACA9L536</accession>
<evidence type="ECO:0000313" key="2">
    <source>
        <dbReference type="Proteomes" id="UP000789525"/>
    </source>
</evidence>
<proteinExistence type="predicted"/>
<comment type="caution">
    <text evidence="1">The sequence shown here is derived from an EMBL/GenBank/DDBJ whole genome shotgun (WGS) entry which is preliminary data.</text>
</comment>
<dbReference type="Proteomes" id="UP000789525">
    <property type="component" value="Unassembled WGS sequence"/>
</dbReference>
<feature type="non-terminal residue" evidence="1">
    <location>
        <position position="168"/>
    </location>
</feature>